<proteinExistence type="inferred from homology"/>
<reference evidence="12" key="1">
    <citation type="submission" date="2022-06" db="EMBL/GenBank/DDBJ databases">
        <title>Genome Sequence of Candolleomyces eurysporus.</title>
        <authorList>
            <person name="Buettner E."/>
        </authorList>
    </citation>
    <scope>NUCLEOTIDE SEQUENCE</scope>
    <source>
        <strain evidence="12">VTCC 930004</strain>
    </source>
</reference>
<dbReference type="GO" id="GO:0070183">
    <property type="term" value="P:mitochondrial tryptophanyl-tRNA aminoacylation"/>
    <property type="evidence" value="ECO:0007669"/>
    <property type="project" value="TreeGrafter"/>
</dbReference>
<evidence type="ECO:0000256" key="6">
    <source>
        <dbReference type="ARBA" id="ARBA00022840"/>
    </source>
</evidence>
<keyword evidence="5 11" id="KW-0547">Nucleotide-binding</keyword>
<dbReference type="PROSITE" id="PS00178">
    <property type="entry name" value="AA_TRNA_LIGASE_I"/>
    <property type="match status" value="1"/>
</dbReference>
<sequence>MSTMASSIATPPAIETNDAGKRRARVVFSGIQPTGVPHLGNYLGALSNWVKLQNEACEDDKLIFSIVGWHAITLPQKAKELSASRWDMLATLLAIGIDPKRSILFHQDDQNQCHTELAWIFNCITPVGKLRRMTTWKSRLADSRNANSESEIDESMLNAGLLTYPVLQAADILAYRATHVPVGEDQVQHLELSRDIAQHFNRTFVPGKKRFFPPPIPEITPSKRVLSLRDPSSKMSKSSPDLQSRILLTDSPSQITSKLRSAVTDSMQGVTYDPVNRPGVSNLLTILGACMGKNPSDLAEEYANKSNAELKALVIDAVQELFKGPRTEFERLRDERAYLTEVAKDGAERARAISQETIRDVRSFVGLY</sequence>
<keyword evidence="7 11" id="KW-0648">Protein biosynthesis</keyword>
<evidence type="ECO:0000256" key="7">
    <source>
        <dbReference type="ARBA" id="ARBA00022917"/>
    </source>
</evidence>
<dbReference type="GO" id="GO:0005524">
    <property type="term" value="F:ATP binding"/>
    <property type="evidence" value="ECO:0007669"/>
    <property type="project" value="UniProtKB-KW"/>
</dbReference>
<evidence type="ECO:0000256" key="3">
    <source>
        <dbReference type="ARBA" id="ARBA00013161"/>
    </source>
</evidence>
<accession>A0A9W8J6S7</accession>
<dbReference type="CDD" id="cd00806">
    <property type="entry name" value="TrpRS_core"/>
    <property type="match status" value="1"/>
</dbReference>
<keyword evidence="6 11" id="KW-0067">ATP-binding</keyword>
<feature type="non-terminal residue" evidence="12">
    <location>
        <position position="368"/>
    </location>
</feature>
<evidence type="ECO:0000256" key="11">
    <source>
        <dbReference type="RuleBase" id="RU363036"/>
    </source>
</evidence>
<evidence type="ECO:0000256" key="1">
    <source>
        <dbReference type="ARBA" id="ARBA00004305"/>
    </source>
</evidence>
<evidence type="ECO:0000256" key="4">
    <source>
        <dbReference type="ARBA" id="ARBA00022598"/>
    </source>
</evidence>
<name>A0A9W8J6S7_9AGAR</name>
<keyword evidence="4 11" id="KW-0436">Ligase</keyword>
<dbReference type="Gene3D" id="3.40.50.620">
    <property type="entry name" value="HUPs"/>
    <property type="match status" value="1"/>
</dbReference>
<evidence type="ECO:0000256" key="2">
    <source>
        <dbReference type="ARBA" id="ARBA00005594"/>
    </source>
</evidence>
<organism evidence="12 13">
    <name type="scientific">Candolleomyces eurysporus</name>
    <dbReference type="NCBI Taxonomy" id="2828524"/>
    <lineage>
        <taxon>Eukaryota</taxon>
        <taxon>Fungi</taxon>
        <taxon>Dikarya</taxon>
        <taxon>Basidiomycota</taxon>
        <taxon>Agaricomycotina</taxon>
        <taxon>Agaricomycetes</taxon>
        <taxon>Agaricomycetidae</taxon>
        <taxon>Agaricales</taxon>
        <taxon>Agaricineae</taxon>
        <taxon>Psathyrellaceae</taxon>
        <taxon>Candolleomyces</taxon>
    </lineage>
</organism>
<comment type="subcellular location">
    <subcellularLocation>
        <location evidence="1">Mitochondrion matrix</location>
    </subcellularLocation>
</comment>
<dbReference type="OrthoDB" id="15808at2759"/>
<dbReference type="NCBIfam" id="TIGR00233">
    <property type="entry name" value="trpS"/>
    <property type="match status" value="1"/>
</dbReference>
<gene>
    <name evidence="12" type="ORF">H1R20_g10016</name>
</gene>
<evidence type="ECO:0000313" key="12">
    <source>
        <dbReference type="EMBL" id="KAJ2927118.1"/>
    </source>
</evidence>
<evidence type="ECO:0000256" key="10">
    <source>
        <dbReference type="ARBA" id="ARBA00069760"/>
    </source>
</evidence>
<evidence type="ECO:0000256" key="5">
    <source>
        <dbReference type="ARBA" id="ARBA00022741"/>
    </source>
</evidence>
<dbReference type="FunFam" id="1.10.240.10:FF:000002">
    <property type="entry name" value="Tryptophan--tRNA ligase"/>
    <property type="match status" value="1"/>
</dbReference>
<dbReference type="AlphaFoldDB" id="A0A9W8J6S7"/>
<evidence type="ECO:0000256" key="8">
    <source>
        <dbReference type="ARBA" id="ARBA00023146"/>
    </source>
</evidence>
<dbReference type="Proteomes" id="UP001140091">
    <property type="component" value="Unassembled WGS sequence"/>
</dbReference>
<comment type="caution">
    <text evidence="12">The sequence shown here is derived from an EMBL/GenBank/DDBJ whole genome shotgun (WGS) entry which is preliminary data.</text>
</comment>
<dbReference type="PANTHER" id="PTHR43766">
    <property type="entry name" value="TRYPTOPHAN--TRNA LIGASE, MITOCHONDRIAL"/>
    <property type="match status" value="1"/>
</dbReference>
<dbReference type="InterPro" id="IPR002306">
    <property type="entry name" value="Trp-tRNA-ligase"/>
</dbReference>
<dbReference type="InterPro" id="IPR001412">
    <property type="entry name" value="aa-tRNA-synth_I_CS"/>
</dbReference>
<evidence type="ECO:0000313" key="13">
    <source>
        <dbReference type="Proteomes" id="UP001140091"/>
    </source>
</evidence>
<dbReference type="PANTHER" id="PTHR43766:SF1">
    <property type="entry name" value="TRYPTOPHAN--TRNA LIGASE, MITOCHONDRIAL"/>
    <property type="match status" value="1"/>
</dbReference>
<evidence type="ECO:0000256" key="9">
    <source>
        <dbReference type="ARBA" id="ARBA00030268"/>
    </source>
</evidence>
<dbReference type="GO" id="GO:0004830">
    <property type="term" value="F:tryptophan-tRNA ligase activity"/>
    <property type="evidence" value="ECO:0007669"/>
    <property type="project" value="UniProtKB-EC"/>
</dbReference>
<keyword evidence="8 11" id="KW-0030">Aminoacyl-tRNA synthetase</keyword>
<dbReference type="EMBL" id="JANBPK010001038">
    <property type="protein sequence ID" value="KAJ2927118.1"/>
    <property type="molecule type" value="Genomic_DNA"/>
</dbReference>
<dbReference type="SUPFAM" id="SSF52374">
    <property type="entry name" value="Nucleotidylyl transferase"/>
    <property type="match status" value="1"/>
</dbReference>
<dbReference type="PRINTS" id="PR01039">
    <property type="entry name" value="TRNASYNTHTRP"/>
</dbReference>
<dbReference type="InterPro" id="IPR002305">
    <property type="entry name" value="aa-tRNA-synth_Ic"/>
</dbReference>
<dbReference type="InterPro" id="IPR050203">
    <property type="entry name" value="Trp-tRNA_synthetase"/>
</dbReference>
<dbReference type="FunFam" id="3.40.50.620:FF:000082">
    <property type="entry name" value="MSW1p Mitochondrial tryptophanyl-tRNA synthetase"/>
    <property type="match status" value="1"/>
</dbReference>
<comment type="similarity">
    <text evidence="2 11">Belongs to the class-I aminoacyl-tRNA synthetase family.</text>
</comment>
<protein>
    <recommendedName>
        <fullName evidence="10">Tryptophan--tRNA ligase, mitochondrial</fullName>
        <ecNumber evidence="3">6.1.1.2</ecNumber>
    </recommendedName>
    <alternativeName>
        <fullName evidence="9">Tryptophanyl-tRNA synthetase</fullName>
    </alternativeName>
</protein>
<dbReference type="Pfam" id="PF00579">
    <property type="entry name" value="tRNA-synt_1b"/>
    <property type="match status" value="1"/>
</dbReference>
<dbReference type="InterPro" id="IPR014729">
    <property type="entry name" value="Rossmann-like_a/b/a_fold"/>
</dbReference>
<keyword evidence="13" id="KW-1185">Reference proteome</keyword>
<dbReference type="EC" id="6.1.1.2" evidence="3"/>
<dbReference type="GO" id="GO:0005759">
    <property type="term" value="C:mitochondrial matrix"/>
    <property type="evidence" value="ECO:0007669"/>
    <property type="project" value="UniProtKB-SubCell"/>
</dbReference>
<dbReference type="Gene3D" id="1.10.240.10">
    <property type="entry name" value="Tyrosyl-Transfer RNA Synthetase"/>
    <property type="match status" value="1"/>
</dbReference>